<dbReference type="AlphaFoldDB" id="A0A1I5YXS3"/>
<gene>
    <name evidence="1" type="ORF">SAMN05421854_113107</name>
</gene>
<dbReference type="Pfam" id="PF04672">
    <property type="entry name" value="Methyltransf_19"/>
    <property type="match status" value="1"/>
</dbReference>
<dbReference type="GO" id="GO:0008168">
    <property type="term" value="F:methyltransferase activity"/>
    <property type="evidence" value="ECO:0007669"/>
    <property type="project" value="UniProtKB-KW"/>
</dbReference>
<reference evidence="2" key="1">
    <citation type="submission" date="2016-10" db="EMBL/GenBank/DDBJ databases">
        <authorList>
            <person name="Varghese N."/>
            <person name="Submissions S."/>
        </authorList>
    </citation>
    <scope>NUCLEOTIDE SEQUENCE [LARGE SCALE GENOMIC DNA]</scope>
    <source>
        <strain evidence="2">DSM 44637</strain>
    </source>
</reference>
<organism evidence="1 2">
    <name type="scientific">Amycolatopsis rubida</name>
    <dbReference type="NCBI Taxonomy" id="112413"/>
    <lineage>
        <taxon>Bacteria</taxon>
        <taxon>Bacillati</taxon>
        <taxon>Actinomycetota</taxon>
        <taxon>Actinomycetes</taxon>
        <taxon>Pseudonocardiales</taxon>
        <taxon>Pseudonocardiaceae</taxon>
        <taxon>Amycolatopsis</taxon>
    </lineage>
</organism>
<keyword evidence="1" id="KW-0808">Transferase</keyword>
<dbReference type="Gene3D" id="3.40.50.150">
    <property type="entry name" value="Vaccinia Virus protein VP39"/>
    <property type="match status" value="1"/>
</dbReference>
<dbReference type="Proteomes" id="UP000199137">
    <property type="component" value="Unassembled WGS sequence"/>
</dbReference>
<evidence type="ECO:0000313" key="2">
    <source>
        <dbReference type="Proteomes" id="UP000199137"/>
    </source>
</evidence>
<name>A0A1I5YXS3_9PSEU</name>
<dbReference type="PIRSF" id="PIRSF017393">
    <property type="entry name" value="MTase_SAV2177"/>
    <property type="match status" value="1"/>
</dbReference>
<accession>A0A1I5YXS3</accession>
<evidence type="ECO:0000313" key="1">
    <source>
        <dbReference type="EMBL" id="SFQ49014.1"/>
    </source>
</evidence>
<proteinExistence type="predicted"/>
<dbReference type="InterPro" id="IPR006764">
    <property type="entry name" value="SAM_dep_MeTrfase_SAV2177_type"/>
</dbReference>
<protein>
    <submittedName>
        <fullName evidence="1">S-adenosyl methyltransferase</fullName>
    </submittedName>
</protein>
<dbReference type="STRING" id="112413.SAMN05421854_113107"/>
<dbReference type="EMBL" id="FOWC01000013">
    <property type="protein sequence ID" value="SFQ49014.1"/>
    <property type="molecule type" value="Genomic_DNA"/>
</dbReference>
<sequence length="285" mass="31274">MAHGPEEPIPGVDLDRPSVARVYDWYLGGTANWAIDREFGKMVLSAFPAGMYCARANRAFLHRAVRHLVGLGVRQFVDIGSGVPTMGNVHQIADEVAPDSRVVYIDREPVAVAHARILLERHGDPERHAVIQGDLREPDELWHSVADTGVLDPGRPLALLVTAVLHIQQPGPDGRDLGPEAIARYREMLPPGSYLVLSQITHEGLPEDIARQLRAVIQLYDTNVSKHVLRSNVEIRALFGDFELLDPGVTWTAAWHPEESGLNTPVVDFADPSEAAMLAGVARKP</sequence>
<dbReference type="SUPFAM" id="SSF53335">
    <property type="entry name" value="S-adenosyl-L-methionine-dependent methyltransferases"/>
    <property type="match status" value="1"/>
</dbReference>
<dbReference type="GO" id="GO:0032259">
    <property type="term" value="P:methylation"/>
    <property type="evidence" value="ECO:0007669"/>
    <property type="project" value="UniProtKB-KW"/>
</dbReference>
<dbReference type="InterPro" id="IPR029063">
    <property type="entry name" value="SAM-dependent_MTases_sf"/>
</dbReference>
<keyword evidence="1" id="KW-0489">Methyltransferase</keyword>